<sequence length="114" mass="12782">MPTVVPGRKFPLIGLFETKEILPWAIPFCPSGDPIVLRRGKMDGVFSPMGKKVGAVGGGEDGMGAGVQSGVGQPWLRFDEEVSFIWCRIMSFSKWVLQIHIFIGDGRRWRWVLY</sequence>
<keyword evidence="2" id="KW-1185">Reference proteome</keyword>
<gene>
    <name evidence="1" type="ORF">L1987_59806</name>
</gene>
<comment type="caution">
    <text evidence="1">The sequence shown here is derived from an EMBL/GenBank/DDBJ whole genome shotgun (WGS) entry which is preliminary data.</text>
</comment>
<protein>
    <submittedName>
        <fullName evidence="1">Uncharacterized protein</fullName>
    </submittedName>
</protein>
<organism evidence="1 2">
    <name type="scientific">Smallanthus sonchifolius</name>
    <dbReference type="NCBI Taxonomy" id="185202"/>
    <lineage>
        <taxon>Eukaryota</taxon>
        <taxon>Viridiplantae</taxon>
        <taxon>Streptophyta</taxon>
        <taxon>Embryophyta</taxon>
        <taxon>Tracheophyta</taxon>
        <taxon>Spermatophyta</taxon>
        <taxon>Magnoliopsida</taxon>
        <taxon>eudicotyledons</taxon>
        <taxon>Gunneridae</taxon>
        <taxon>Pentapetalae</taxon>
        <taxon>asterids</taxon>
        <taxon>campanulids</taxon>
        <taxon>Asterales</taxon>
        <taxon>Asteraceae</taxon>
        <taxon>Asteroideae</taxon>
        <taxon>Heliantheae alliance</taxon>
        <taxon>Millerieae</taxon>
        <taxon>Smallanthus</taxon>
    </lineage>
</organism>
<evidence type="ECO:0000313" key="2">
    <source>
        <dbReference type="Proteomes" id="UP001056120"/>
    </source>
</evidence>
<proteinExistence type="predicted"/>
<name>A0ACB9D6H9_9ASTR</name>
<evidence type="ECO:0000313" key="1">
    <source>
        <dbReference type="EMBL" id="KAI3742126.1"/>
    </source>
</evidence>
<reference evidence="1 2" key="2">
    <citation type="journal article" date="2022" name="Mol. Ecol. Resour.">
        <title>The genomes of chicory, endive, great burdock and yacon provide insights into Asteraceae paleo-polyploidization history and plant inulin production.</title>
        <authorList>
            <person name="Fan W."/>
            <person name="Wang S."/>
            <person name="Wang H."/>
            <person name="Wang A."/>
            <person name="Jiang F."/>
            <person name="Liu H."/>
            <person name="Zhao H."/>
            <person name="Xu D."/>
            <person name="Zhang Y."/>
        </authorList>
    </citation>
    <scope>NUCLEOTIDE SEQUENCE [LARGE SCALE GENOMIC DNA]</scope>
    <source>
        <strain evidence="2">cv. Yunnan</strain>
        <tissue evidence="1">Leaves</tissue>
    </source>
</reference>
<reference evidence="2" key="1">
    <citation type="journal article" date="2022" name="Mol. Ecol. Resour.">
        <title>The genomes of chicory, endive, great burdock and yacon provide insights into Asteraceae palaeo-polyploidization history and plant inulin production.</title>
        <authorList>
            <person name="Fan W."/>
            <person name="Wang S."/>
            <person name="Wang H."/>
            <person name="Wang A."/>
            <person name="Jiang F."/>
            <person name="Liu H."/>
            <person name="Zhao H."/>
            <person name="Xu D."/>
            <person name="Zhang Y."/>
        </authorList>
    </citation>
    <scope>NUCLEOTIDE SEQUENCE [LARGE SCALE GENOMIC DNA]</scope>
    <source>
        <strain evidence="2">cv. Yunnan</strain>
    </source>
</reference>
<dbReference type="EMBL" id="CM042037">
    <property type="protein sequence ID" value="KAI3742126.1"/>
    <property type="molecule type" value="Genomic_DNA"/>
</dbReference>
<dbReference type="Proteomes" id="UP001056120">
    <property type="component" value="Linkage Group LG20"/>
</dbReference>
<accession>A0ACB9D6H9</accession>